<evidence type="ECO:0000256" key="1">
    <source>
        <dbReference type="ARBA" id="ARBA00004141"/>
    </source>
</evidence>
<evidence type="ECO:0000256" key="3">
    <source>
        <dbReference type="ARBA" id="ARBA00022989"/>
    </source>
</evidence>
<feature type="transmembrane region" description="Helical" evidence="5">
    <location>
        <begin position="105"/>
        <end position="128"/>
    </location>
</feature>
<dbReference type="Gene3D" id="1.20.1740.10">
    <property type="entry name" value="Amino acid/polyamine transporter I"/>
    <property type="match status" value="1"/>
</dbReference>
<dbReference type="PANTHER" id="PTHR43341">
    <property type="entry name" value="AMINO ACID PERMEASE"/>
    <property type="match status" value="1"/>
</dbReference>
<evidence type="ECO:0000259" key="6">
    <source>
        <dbReference type="Pfam" id="PF00324"/>
    </source>
</evidence>
<feature type="transmembrane region" description="Helical" evidence="5">
    <location>
        <begin position="12"/>
        <end position="29"/>
    </location>
</feature>
<feature type="transmembrane region" description="Helical" evidence="5">
    <location>
        <begin position="202"/>
        <end position="221"/>
    </location>
</feature>
<dbReference type="GO" id="GO:0016020">
    <property type="term" value="C:membrane"/>
    <property type="evidence" value="ECO:0007669"/>
    <property type="project" value="UniProtKB-SubCell"/>
</dbReference>
<dbReference type="InterPro" id="IPR050524">
    <property type="entry name" value="APC_YAT"/>
</dbReference>
<dbReference type="OrthoDB" id="10062876at2759"/>
<sequence length="250" mass="28273">MTKAFSTVFFRMATFYIIGAISVGIVVPYNDKDLLDALSAGRPGAGSSPYVIAMDHLNIPVLPHIVNFLILSSIFSAGNGYVYCASRTLLGLALEGKAPRFLTKLINIVTASQVLNFGFIAFTYIFFYRALKAQGISRDSLPHKGWWQPFCGLVSTYQEFEDLQLTKMGENRYYGVIGTVLMVLISGYTVFLPGRWSAVDFIFSYIMVGFLPLLFVFWKFFRKTKWRDPKSVDFFLAERKEIDNYEDAQG</sequence>
<protein>
    <recommendedName>
        <fullName evidence="6">Amino acid permease/ SLC12A domain-containing protein</fullName>
    </recommendedName>
</protein>
<keyword evidence="8" id="KW-1185">Reference proteome</keyword>
<evidence type="ECO:0000256" key="4">
    <source>
        <dbReference type="ARBA" id="ARBA00023136"/>
    </source>
</evidence>
<evidence type="ECO:0000313" key="7">
    <source>
        <dbReference type="EMBL" id="KAG5645583.1"/>
    </source>
</evidence>
<proteinExistence type="predicted"/>
<dbReference type="Proteomes" id="UP000775547">
    <property type="component" value="Unassembled WGS sequence"/>
</dbReference>
<dbReference type="GO" id="GO:0015171">
    <property type="term" value="F:amino acid transmembrane transporter activity"/>
    <property type="evidence" value="ECO:0007669"/>
    <property type="project" value="TreeGrafter"/>
</dbReference>
<comment type="caution">
    <text evidence="7">The sequence shown here is derived from an EMBL/GenBank/DDBJ whole genome shotgun (WGS) entry which is preliminary data.</text>
</comment>
<reference evidence="7" key="1">
    <citation type="submission" date="2020-07" db="EMBL/GenBank/DDBJ databases">
        <authorList>
            <person name="Nieuwenhuis M."/>
            <person name="Van De Peppel L.J.J."/>
        </authorList>
    </citation>
    <scope>NUCLEOTIDE SEQUENCE</scope>
    <source>
        <strain evidence="7">AP01</strain>
        <tissue evidence="7">Mycelium</tissue>
    </source>
</reference>
<dbReference type="PANTHER" id="PTHR43341:SF15">
    <property type="entry name" value="GENERAL AMINO ACID PERMEASE AGP2"/>
    <property type="match status" value="1"/>
</dbReference>
<keyword evidence="3 5" id="KW-1133">Transmembrane helix</keyword>
<comment type="subcellular location">
    <subcellularLocation>
        <location evidence="1">Membrane</location>
        <topology evidence="1">Multi-pass membrane protein</topology>
    </subcellularLocation>
</comment>
<evidence type="ECO:0000256" key="5">
    <source>
        <dbReference type="SAM" id="Phobius"/>
    </source>
</evidence>
<dbReference type="EMBL" id="JABCKV010000036">
    <property type="protein sequence ID" value="KAG5645583.1"/>
    <property type="molecule type" value="Genomic_DNA"/>
</dbReference>
<keyword evidence="4 5" id="KW-0472">Membrane</keyword>
<accession>A0A9P7KCH4</accession>
<dbReference type="InterPro" id="IPR004841">
    <property type="entry name" value="AA-permease/SLC12A_dom"/>
</dbReference>
<reference evidence="7" key="2">
    <citation type="submission" date="2021-10" db="EMBL/GenBank/DDBJ databases">
        <title>Phylogenomics reveals ancestral predisposition of the termite-cultivated fungus Termitomyces towards a domesticated lifestyle.</title>
        <authorList>
            <person name="Auxier B."/>
            <person name="Grum-Grzhimaylo A."/>
            <person name="Cardenas M.E."/>
            <person name="Lodge J.D."/>
            <person name="Laessoe T."/>
            <person name="Pedersen O."/>
            <person name="Smith M.E."/>
            <person name="Kuyper T.W."/>
            <person name="Franco-Molano E.A."/>
            <person name="Baroni T.J."/>
            <person name="Aanen D.K."/>
        </authorList>
    </citation>
    <scope>NUCLEOTIDE SEQUENCE</scope>
    <source>
        <strain evidence="7">AP01</strain>
        <tissue evidence="7">Mycelium</tissue>
    </source>
</reference>
<feature type="domain" description="Amino acid permease/ SLC12A" evidence="6">
    <location>
        <begin position="1"/>
        <end position="104"/>
    </location>
</feature>
<gene>
    <name evidence="7" type="ORF">DXG03_005721</name>
</gene>
<dbReference type="Pfam" id="PF00324">
    <property type="entry name" value="AA_permease"/>
    <property type="match status" value="1"/>
</dbReference>
<evidence type="ECO:0000313" key="8">
    <source>
        <dbReference type="Proteomes" id="UP000775547"/>
    </source>
</evidence>
<organism evidence="7 8">
    <name type="scientific">Asterophora parasitica</name>
    <dbReference type="NCBI Taxonomy" id="117018"/>
    <lineage>
        <taxon>Eukaryota</taxon>
        <taxon>Fungi</taxon>
        <taxon>Dikarya</taxon>
        <taxon>Basidiomycota</taxon>
        <taxon>Agaricomycotina</taxon>
        <taxon>Agaricomycetes</taxon>
        <taxon>Agaricomycetidae</taxon>
        <taxon>Agaricales</taxon>
        <taxon>Tricholomatineae</taxon>
        <taxon>Lyophyllaceae</taxon>
        <taxon>Asterophora</taxon>
    </lineage>
</organism>
<name>A0A9P7KCH4_9AGAR</name>
<feature type="transmembrane region" description="Helical" evidence="5">
    <location>
        <begin position="173"/>
        <end position="196"/>
    </location>
</feature>
<dbReference type="AlphaFoldDB" id="A0A9P7KCH4"/>
<keyword evidence="2 5" id="KW-0812">Transmembrane</keyword>
<evidence type="ECO:0000256" key="2">
    <source>
        <dbReference type="ARBA" id="ARBA00022692"/>
    </source>
</evidence>